<name>A0A7C8HZW7_9PLEO</name>
<organism evidence="3 4">
    <name type="scientific">Massariosphaeria phaeospora</name>
    <dbReference type="NCBI Taxonomy" id="100035"/>
    <lineage>
        <taxon>Eukaryota</taxon>
        <taxon>Fungi</taxon>
        <taxon>Dikarya</taxon>
        <taxon>Ascomycota</taxon>
        <taxon>Pezizomycotina</taxon>
        <taxon>Dothideomycetes</taxon>
        <taxon>Pleosporomycetidae</taxon>
        <taxon>Pleosporales</taxon>
        <taxon>Pleosporales incertae sedis</taxon>
        <taxon>Massariosphaeria</taxon>
    </lineage>
</organism>
<keyword evidence="4" id="KW-1185">Reference proteome</keyword>
<protein>
    <submittedName>
        <fullName evidence="3">Uncharacterized protein</fullName>
    </submittedName>
</protein>
<feature type="transmembrane region" description="Helical" evidence="2">
    <location>
        <begin position="335"/>
        <end position="356"/>
    </location>
</feature>
<evidence type="ECO:0000313" key="3">
    <source>
        <dbReference type="EMBL" id="KAF2866734.1"/>
    </source>
</evidence>
<dbReference type="Proteomes" id="UP000481861">
    <property type="component" value="Unassembled WGS sequence"/>
</dbReference>
<keyword evidence="2" id="KW-0472">Membrane</keyword>
<proteinExistence type="predicted"/>
<evidence type="ECO:0000313" key="4">
    <source>
        <dbReference type="Proteomes" id="UP000481861"/>
    </source>
</evidence>
<evidence type="ECO:0000256" key="2">
    <source>
        <dbReference type="SAM" id="Phobius"/>
    </source>
</evidence>
<dbReference type="OrthoDB" id="5360701at2759"/>
<reference evidence="3 4" key="1">
    <citation type="submission" date="2020-01" db="EMBL/GenBank/DDBJ databases">
        <authorList>
            <consortium name="DOE Joint Genome Institute"/>
            <person name="Haridas S."/>
            <person name="Albert R."/>
            <person name="Binder M."/>
            <person name="Bloem J."/>
            <person name="Labutti K."/>
            <person name="Salamov A."/>
            <person name="Andreopoulos B."/>
            <person name="Baker S.E."/>
            <person name="Barry K."/>
            <person name="Bills G."/>
            <person name="Bluhm B.H."/>
            <person name="Cannon C."/>
            <person name="Castanera R."/>
            <person name="Culley D.E."/>
            <person name="Daum C."/>
            <person name="Ezra D."/>
            <person name="Gonzalez J.B."/>
            <person name="Henrissat B."/>
            <person name="Kuo A."/>
            <person name="Liang C."/>
            <person name="Lipzen A."/>
            <person name="Lutzoni F."/>
            <person name="Magnuson J."/>
            <person name="Mondo S."/>
            <person name="Nolan M."/>
            <person name="Ohm R."/>
            <person name="Pangilinan J."/>
            <person name="Park H.-J.H."/>
            <person name="Ramirez L."/>
            <person name="Alfaro M."/>
            <person name="Sun H."/>
            <person name="Tritt A."/>
            <person name="Yoshinaga Y."/>
            <person name="Zwiers L.-H.L."/>
            <person name="Turgeon B.G."/>
            <person name="Goodwin S.B."/>
            <person name="Spatafora J.W."/>
            <person name="Crous P.W."/>
            <person name="Grigoriev I.V."/>
        </authorList>
    </citation>
    <scope>NUCLEOTIDE SEQUENCE [LARGE SCALE GENOMIC DNA]</scope>
    <source>
        <strain evidence="3 4">CBS 611.86</strain>
    </source>
</reference>
<dbReference type="EMBL" id="JAADJZ010000026">
    <property type="protein sequence ID" value="KAF2866734.1"/>
    <property type="molecule type" value="Genomic_DNA"/>
</dbReference>
<comment type="caution">
    <text evidence="3">The sequence shown here is derived from an EMBL/GenBank/DDBJ whole genome shotgun (WGS) entry which is preliminary data.</text>
</comment>
<keyword evidence="2" id="KW-0812">Transmembrane</keyword>
<feature type="region of interest" description="Disordered" evidence="1">
    <location>
        <begin position="155"/>
        <end position="175"/>
    </location>
</feature>
<keyword evidence="2" id="KW-1133">Transmembrane helix</keyword>
<dbReference type="AlphaFoldDB" id="A0A7C8HZW7"/>
<sequence>MKPSLLPLRARSRPVCQLCDYILQQPAYRRAFPAASTLRAPSIRRQVARPHGALPRISTRTIATAVRAQELEPETENKSQSPDRITTLNAKLAKAEEEINWIYSSPKVEPEAATIKVLDELEDIAQQAIAIRSGQPPPSKINIRQSSAGAILSLNRDENANPPRRKTPKQSASTIADLPTPAYISQLAEDLLRHEKVFISPNVLAMYIHLQRLLRCARAIPHILHLYAHKPIPELNSSPPKYLNPSPNAAKQAIPANLAEEALTAAIEAKDMSLALEVIERTYRTPAWQRRRIFTKLGLPGAIITMMPFALYMLASEMSLYGGYIEPRLFKLYCFMGLSTYVLCTGTLGFVAITTYNHHHDRVVWRPGTGLLDRYLREDERAALDRVAGAWGFKETWRRGDEEGEDWEGLRQWIMLRSMILDKPEFLEGMNP</sequence>
<accession>A0A7C8HZW7</accession>
<evidence type="ECO:0000256" key="1">
    <source>
        <dbReference type="SAM" id="MobiDB-lite"/>
    </source>
</evidence>
<feature type="transmembrane region" description="Helical" evidence="2">
    <location>
        <begin position="293"/>
        <end position="315"/>
    </location>
</feature>
<gene>
    <name evidence="3" type="ORF">BDV95DRAFT_583695</name>
</gene>